<name>A0ABY2H925_9HYPO</name>
<feature type="region of interest" description="Disordered" evidence="1">
    <location>
        <begin position="418"/>
        <end position="471"/>
    </location>
</feature>
<feature type="compositionally biased region" description="Low complexity" evidence="1">
    <location>
        <begin position="132"/>
        <end position="148"/>
    </location>
</feature>
<feature type="compositionally biased region" description="Polar residues" evidence="1">
    <location>
        <begin position="549"/>
        <end position="594"/>
    </location>
</feature>
<feature type="compositionally biased region" description="Basic and acidic residues" evidence="1">
    <location>
        <begin position="118"/>
        <end position="128"/>
    </location>
</feature>
<protein>
    <submittedName>
        <fullName evidence="2">Uncharacterized protein</fullName>
    </submittedName>
</protein>
<reference evidence="2 3" key="1">
    <citation type="submission" date="2018-01" db="EMBL/GenBank/DDBJ databases">
        <title>Genome characterization of the sugarcane-associated fungus Trichoderma ghanense CCMA-1212 and their application in lignocelulose bioconversion.</title>
        <authorList>
            <person name="Steindorff A.S."/>
            <person name="Mendes T.D."/>
            <person name="Vilela E.S.D."/>
            <person name="Rodrigues D.S."/>
            <person name="Formighieri E.F."/>
            <person name="Melo I.S."/>
            <person name="Favaro L.C.L."/>
        </authorList>
    </citation>
    <scope>NUCLEOTIDE SEQUENCE [LARGE SCALE GENOMIC DNA]</scope>
    <source>
        <strain evidence="2 3">CCMA-1212</strain>
    </source>
</reference>
<evidence type="ECO:0000256" key="1">
    <source>
        <dbReference type="SAM" id="MobiDB-lite"/>
    </source>
</evidence>
<proteinExistence type="predicted"/>
<feature type="compositionally biased region" description="Basic and acidic residues" evidence="1">
    <location>
        <begin position="263"/>
        <end position="272"/>
    </location>
</feature>
<dbReference type="Proteomes" id="UP001642720">
    <property type="component" value="Unassembled WGS sequence"/>
</dbReference>
<sequence>MEAARKTIKELGQRILPERPHHLAFHPEWRFRPGPGDGNAFEEWNHPRLQYLTLLSDSDRGILFTKSDYDMREEPAKPLPREVNALAKGGEKKKLSLSDYKNKKTGATSSTSPPEPSIARKKESERAGELSATTNTTTTNNAIGTGATSDPKPASEHRPASEARKMDRPRPRESDPLVDAKQRQGREPAADMRLPLKPPTKHPLPPRPPSPVPKKRVADLDDDSRPQKRSRPDGGKYVDDRAPLARDDAQRRKDRALTTASRDAPHHRDDRPPAPVANSSSLPNGRALLKSAMGSSRNNASPAHRPRGDSINGVRPTGSGSNRVTPTKAEAQKSSVPPLLSPLHLTFDDRDAEDRSLAKQNKKRSQEEPHAQPKSPSRQHKKSESTSELKKQKSPLRLPPLLSPTLPPVVEAALQLRKKGSLELLEGKPAKGKDDKEKEPPSKKKRPVANDYSDDDEDDEPLLQRPRKSLVVTLKVPKKLRRDFKRILALSSSTAARKELQAQNQERSAAPEDSFQPPPARKRPVVPGDAAGTRETSTSQKKPRVPDIPSSSRLPAPTTPSKRGATSMSRVSSSNSLAQTPGDNTVNATPSAPASSDRRVNGQAMNHPESVEARAMRDKEARLSTLGRRLKHEADTAMRGGANGNEPDLKRGYAISVESLLAFMAGFQAQNMYRGLCNKRSDPSGWSSLFPLLEFIEGQMKRQEAHTRRFLPLYMLVIHIHLLAITELIRCHVAVENSTITVTDFARLERTRFRLWGQLSETLNNIENPALRLDIPQQEPLDDGLSAIHRMLIDWCHHEDVDWTPDAKLEESLVPRG</sequence>
<feature type="compositionally biased region" description="Basic and acidic residues" evidence="1">
    <location>
        <begin position="382"/>
        <end position="391"/>
    </location>
</feature>
<feature type="region of interest" description="Disordered" evidence="1">
    <location>
        <begin position="68"/>
        <end position="405"/>
    </location>
</feature>
<organism evidence="2 3">
    <name type="scientific">Trichoderma ghanense</name>
    <dbReference type="NCBI Taxonomy" id="65468"/>
    <lineage>
        <taxon>Eukaryota</taxon>
        <taxon>Fungi</taxon>
        <taxon>Dikarya</taxon>
        <taxon>Ascomycota</taxon>
        <taxon>Pezizomycotina</taxon>
        <taxon>Sordariomycetes</taxon>
        <taxon>Hypocreomycetidae</taxon>
        <taxon>Hypocreales</taxon>
        <taxon>Hypocreaceae</taxon>
        <taxon>Trichoderma</taxon>
    </lineage>
</organism>
<dbReference type="GeneID" id="300574800"/>
<feature type="region of interest" description="Disordered" evidence="1">
    <location>
        <begin position="490"/>
        <end position="617"/>
    </location>
</feature>
<feature type="compositionally biased region" description="Polar residues" evidence="1">
    <location>
        <begin position="490"/>
        <end position="507"/>
    </location>
</feature>
<feature type="compositionally biased region" description="Basic and acidic residues" evidence="1">
    <location>
        <begin position="68"/>
        <end position="80"/>
    </location>
</feature>
<feature type="compositionally biased region" description="Basic and acidic residues" evidence="1">
    <location>
        <begin position="89"/>
        <end position="102"/>
    </location>
</feature>
<dbReference type="EMBL" id="PPTA01000003">
    <property type="protein sequence ID" value="TFB04666.1"/>
    <property type="molecule type" value="Genomic_DNA"/>
</dbReference>
<feature type="compositionally biased region" description="Basic and acidic residues" evidence="1">
    <location>
        <begin position="153"/>
        <end position="190"/>
    </location>
</feature>
<keyword evidence="3" id="KW-1185">Reference proteome</keyword>
<evidence type="ECO:0000313" key="3">
    <source>
        <dbReference type="Proteomes" id="UP001642720"/>
    </source>
</evidence>
<accession>A0ABY2H925</accession>
<feature type="compositionally biased region" description="Acidic residues" evidence="1">
    <location>
        <begin position="452"/>
        <end position="461"/>
    </location>
</feature>
<comment type="caution">
    <text evidence="2">The sequence shown here is derived from an EMBL/GenBank/DDBJ whole genome shotgun (WGS) entry which is preliminary data.</text>
</comment>
<evidence type="ECO:0000313" key="2">
    <source>
        <dbReference type="EMBL" id="TFB04666.1"/>
    </source>
</evidence>
<feature type="compositionally biased region" description="Basic and acidic residues" evidence="1">
    <location>
        <begin position="216"/>
        <end position="251"/>
    </location>
</feature>
<feature type="compositionally biased region" description="Basic and acidic residues" evidence="1">
    <location>
        <begin position="346"/>
        <end position="357"/>
    </location>
</feature>
<gene>
    <name evidence="2" type="ORF">CCMA1212_002984</name>
</gene>
<dbReference type="RefSeq" id="XP_073560867.1">
    <property type="nucleotide sequence ID" value="XM_073700350.1"/>
</dbReference>
<feature type="compositionally biased region" description="Pro residues" evidence="1">
    <location>
        <begin position="196"/>
        <end position="212"/>
    </location>
</feature>
<feature type="compositionally biased region" description="Low complexity" evidence="1">
    <location>
        <begin position="334"/>
        <end position="343"/>
    </location>
</feature>
<feature type="compositionally biased region" description="Basic and acidic residues" evidence="1">
    <location>
        <begin position="425"/>
        <end position="442"/>
    </location>
</feature>